<dbReference type="AlphaFoldDB" id="A0A918MB44"/>
<gene>
    <name evidence="1" type="ORF">GCM10010260_28460</name>
</gene>
<dbReference type="RefSeq" id="WP_191873860.1">
    <property type="nucleotide sequence ID" value="NZ_BMTD01000005.1"/>
</dbReference>
<protein>
    <submittedName>
        <fullName evidence="1">Uncharacterized protein</fullName>
    </submittedName>
</protein>
<keyword evidence="2" id="KW-1185">Reference proteome</keyword>
<comment type="caution">
    <text evidence="1">The sequence shown here is derived from an EMBL/GenBank/DDBJ whole genome shotgun (WGS) entry which is preliminary data.</text>
</comment>
<proteinExistence type="predicted"/>
<sequence>MSRFAEVIVLARDAEEVMEPLTRRNPDREWHQCFTRVDDSVFAGTGTGSRECYMWVVQFVRHNWRGLLAHLEALPWPDPHSVQVLVHDEEDDCFGLWMLYDGKLTEVPLPRTTRVRDPQVSVTGMLGRTDRG</sequence>
<name>A0A918MB44_9ACTN</name>
<organism evidence="1 2">
    <name type="scientific">Streptomyces filipinensis</name>
    <dbReference type="NCBI Taxonomy" id="66887"/>
    <lineage>
        <taxon>Bacteria</taxon>
        <taxon>Bacillati</taxon>
        <taxon>Actinomycetota</taxon>
        <taxon>Actinomycetes</taxon>
        <taxon>Kitasatosporales</taxon>
        <taxon>Streptomycetaceae</taxon>
        <taxon>Streptomyces</taxon>
    </lineage>
</organism>
<accession>A0A918MB44</accession>
<reference evidence="1" key="2">
    <citation type="submission" date="2020-09" db="EMBL/GenBank/DDBJ databases">
        <authorList>
            <person name="Sun Q."/>
            <person name="Ohkuma M."/>
        </authorList>
    </citation>
    <scope>NUCLEOTIDE SEQUENCE</scope>
    <source>
        <strain evidence="1">JCM 4369</strain>
    </source>
</reference>
<dbReference type="EMBL" id="BMTD01000005">
    <property type="protein sequence ID" value="GGU92181.1"/>
    <property type="molecule type" value="Genomic_DNA"/>
</dbReference>
<reference evidence="1" key="1">
    <citation type="journal article" date="2014" name="Int. J. Syst. Evol. Microbiol.">
        <title>Complete genome sequence of Corynebacterium casei LMG S-19264T (=DSM 44701T), isolated from a smear-ripened cheese.</title>
        <authorList>
            <consortium name="US DOE Joint Genome Institute (JGI-PGF)"/>
            <person name="Walter F."/>
            <person name="Albersmeier A."/>
            <person name="Kalinowski J."/>
            <person name="Ruckert C."/>
        </authorList>
    </citation>
    <scope>NUCLEOTIDE SEQUENCE</scope>
    <source>
        <strain evidence="1">JCM 4369</strain>
    </source>
</reference>
<dbReference type="Proteomes" id="UP000618795">
    <property type="component" value="Unassembled WGS sequence"/>
</dbReference>
<evidence type="ECO:0000313" key="1">
    <source>
        <dbReference type="EMBL" id="GGU92181.1"/>
    </source>
</evidence>
<evidence type="ECO:0000313" key="2">
    <source>
        <dbReference type="Proteomes" id="UP000618795"/>
    </source>
</evidence>